<dbReference type="InterPro" id="IPR036188">
    <property type="entry name" value="FAD/NAD-bd_sf"/>
</dbReference>
<evidence type="ECO:0000313" key="3">
    <source>
        <dbReference type="EMBL" id="MBG0738418.1"/>
    </source>
</evidence>
<accession>A0A931G446</accession>
<dbReference type="PANTHER" id="PTHR13847">
    <property type="entry name" value="SARCOSINE DEHYDROGENASE-RELATED"/>
    <property type="match status" value="1"/>
</dbReference>
<proteinExistence type="predicted"/>
<organism evidence="3 4">
    <name type="scientific">Arthrobacter terrae</name>
    <dbReference type="NCBI Taxonomy" id="2935737"/>
    <lineage>
        <taxon>Bacteria</taxon>
        <taxon>Bacillati</taxon>
        <taxon>Actinomycetota</taxon>
        <taxon>Actinomycetes</taxon>
        <taxon>Micrococcales</taxon>
        <taxon>Micrococcaceae</taxon>
        <taxon>Arthrobacter</taxon>
    </lineage>
</organism>
<evidence type="ECO:0000256" key="1">
    <source>
        <dbReference type="ARBA" id="ARBA00023002"/>
    </source>
</evidence>
<keyword evidence="1" id="KW-0560">Oxidoreductase</keyword>
<reference evidence="3 4" key="1">
    <citation type="submission" date="2020-11" db="EMBL/GenBank/DDBJ databases">
        <title>Arthrobacter antarcticus sp. nov., isolated from Antarctic Soil.</title>
        <authorList>
            <person name="Li J."/>
        </authorList>
    </citation>
    <scope>NUCLEOTIDE SEQUENCE [LARGE SCALE GENOMIC DNA]</scope>
    <source>
        <strain evidence="3 4">Z1-20</strain>
    </source>
</reference>
<sequence length="358" mass="37127">MNTDVLIVGGGIAGLSLAWQLAPRAAVVLVEAEGILAYHTSSRSARQMQPSYGPAVIQELTAESIEAVRSISAELGHSILLPRPLIFIGSQADVAAGTAANGHLRPLGHAQALARCPDLRPDSFEAASLDDSAMEVDVPALLEYYRSRAVAAGALIITGAPVDTVQRTSAGWLVGAGDEAVEAPIMVNAAGAWADPLAVIAGVEIQGLRPHRRTAATVMTEHPVDPQAPMIAGVDDSFYYRPQGSGLLISPCESVPSVAEDARPVEADVYRAIERISTVTSLGITSVERSWTGLRTVAADGLPVVGFDPEAPGFFWLAGQGGYGIQTSAAMAKLAAGMILAPESPLSAVARALAPDRS</sequence>
<evidence type="ECO:0000259" key="2">
    <source>
        <dbReference type="Pfam" id="PF01266"/>
    </source>
</evidence>
<dbReference type="GO" id="GO:0016491">
    <property type="term" value="F:oxidoreductase activity"/>
    <property type="evidence" value="ECO:0007669"/>
    <property type="project" value="UniProtKB-KW"/>
</dbReference>
<dbReference type="Pfam" id="PF01266">
    <property type="entry name" value="DAO"/>
    <property type="match status" value="1"/>
</dbReference>
<protein>
    <submittedName>
        <fullName evidence="3">FAD-binding oxidoreductase</fullName>
    </submittedName>
</protein>
<dbReference type="EMBL" id="JADNYM010000003">
    <property type="protein sequence ID" value="MBG0738418.1"/>
    <property type="molecule type" value="Genomic_DNA"/>
</dbReference>
<dbReference type="AlphaFoldDB" id="A0A931G446"/>
<name>A0A931G446_9MICC</name>
<dbReference type="GO" id="GO:0005737">
    <property type="term" value="C:cytoplasm"/>
    <property type="evidence" value="ECO:0007669"/>
    <property type="project" value="TreeGrafter"/>
</dbReference>
<gene>
    <name evidence="3" type="ORF">IV500_03100</name>
</gene>
<dbReference type="InterPro" id="IPR006076">
    <property type="entry name" value="FAD-dep_OxRdtase"/>
</dbReference>
<dbReference type="PANTHER" id="PTHR13847:SF287">
    <property type="entry name" value="FAD-DEPENDENT OXIDOREDUCTASE DOMAIN-CONTAINING PROTEIN 1"/>
    <property type="match status" value="1"/>
</dbReference>
<keyword evidence="4" id="KW-1185">Reference proteome</keyword>
<dbReference type="Gene3D" id="3.50.50.60">
    <property type="entry name" value="FAD/NAD(P)-binding domain"/>
    <property type="match status" value="1"/>
</dbReference>
<evidence type="ECO:0000313" key="4">
    <source>
        <dbReference type="Proteomes" id="UP000655366"/>
    </source>
</evidence>
<dbReference type="RefSeq" id="WP_196395354.1">
    <property type="nucleotide sequence ID" value="NZ_JADNYM010000003.1"/>
</dbReference>
<dbReference type="Gene3D" id="3.30.9.10">
    <property type="entry name" value="D-Amino Acid Oxidase, subunit A, domain 2"/>
    <property type="match status" value="1"/>
</dbReference>
<dbReference type="SUPFAM" id="SSF51905">
    <property type="entry name" value="FAD/NAD(P)-binding domain"/>
    <property type="match status" value="1"/>
</dbReference>
<dbReference type="Proteomes" id="UP000655366">
    <property type="component" value="Unassembled WGS sequence"/>
</dbReference>
<feature type="domain" description="FAD dependent oxidoreductase" evidence="2">
    <location>
        <begin position="4"/>
        <end position="336"/>
    </location>
</feature>
<comment type="caution">
    <text evidence="3">The sequence shown here is derived from an EMBL/GenBank/DDBJ whole genome shotgun (WGS) entry which is preliminary data.</text>
</comment>